<name>A0A8H6VYQ4_9AGAR</name>
<dbReference type="Gene3D" id="3.40.50.720">
    <property type="entry name" value="NAD(P)-binding Rossmann-like Domain"/>
    <property type="match status" value="1"/>
</dbReference>
<keyword evidence="4" id="KW-1185">Reference proteome</keyword>
<evidence type="ECO:0000259" key="2">
    <source>
        <dbReference type="SMART" id="SM00881"/>
    </source>
</evidence>
<dbReference type="GeneID" id="59347731"/>
<dbReference type="PANTHER" id="PTHR33303:SF2">
    <property type="entry name" value="COA-BINDING DOMAIN-CONTAINING PROTEIN"/>
    <property type="match status" value="1"/>
</dbReference>
<feature type="region of interest" description="Disordered" evidence="1">
    <location>
        <begin position="184"/>
        <end position="254"/>
    </location>
</feature>
<dbReference type="Proteomes" id="UP000636479">
    <property type="component" value="Unassembled WGS sequence"/>
</dbReference>
<gene>
    <name evidence="3" type="ORF">MIND_00855200</name>
</gene>
<comment type="caution">
    <text evidence="3">The sequence shown here is derived from an EMBL/GenBank/DDBJ whole genome shotgun (WGS) entry which is preliminary data.</text>
</comment>
<evidence type="ECO:0000313" key="3">
    <source>
        <dbReference type="EMBL" id="KAF7299069.1"/>
    </source>
</evidence>
<dbReference type="PANTHER" id="PTHR33303">
    <property type="entry name" value="CYTOPLASMIC PROTEIN-RELATED"/>
    <property type="match status" value="1"/>
</dbReference>
<feature type="compositionally biased region" description="Low complexity" evidence="1">
    <location>
        <begin position="184"/>
        <end position="205"/>
    </location>
</feature>
<accession>A0A8H6VYQ4</accession>
<feature type="domain" description="CoA-binding" evidence="2">
    <location>
        <begin position="12"/>
        <end position="105"/>
    </location>
</feature>
<dbReference type="EMBL" id="JACAZF010000007">
    <property type="protein sequence ID" value="KAF7299069.1"/>
    <property type="molecule type" value="Genomic_DNA"/>
</dbReference>
<dbReference type="AlphaFoldDB" id="A0A8H6VYQ4"/>
<dbReference type="InterPro" id="IPR036291">
    <property type="entry name" value="NAD(P)-bd_dom_sf"/>
</dbReference>
<dbReference type="Pfam" id="PF13380">
    <property type="entry name" value="CoA_binding_2"/>
    <property type="match status" value="1"/>
</dbReference>
<sequence length="254" mass="27327">MYSTIQQKQCRFLSAPKYAVVGASNNTTKFGFQILKWLHERGKDVVSVNIKPENVLGLECYESLSRLPEPTHTAVVMVVPPKATLEVLQQAESLGIFAFWLEPGTEDEDVVTFIQANSALDDISLYDTPHAVQPLANGVLPVKRIGPPCSGIISVGDQVLDSLEKDALANPVKVVVPDAVPDQVEAEDTSSIPSSPVSDTSTTPTLIADNVVAGVKRPAPSRTPTPQPRKSLKLETSDLDKQCTRSTLAVQSQG</sequence>
<dbReference type="SMART" id="SM00881">
    <property type="entry name" value="CoA_binding"/>
    <property type="match status" value="1"/>
</dbReference>
<dbReference type="InterPro" id="IPR003781">
    <property type="entry name" value="CoA-bd"/>
</dbReference>
<dbReference type="RefSeq" id="XP_037218457.1">
    <property type="nucleotide sequence ID" value="XM_037365215.1"/>
</dbReference>
<protein>
    <submittedName>
        <fullName evidence="3">CoA-binding domain-containing protein</fullName>
    </submittedName>
</protein>
<dbReference type="OrthoDB" id="5138418at2759"/>
<dbReference type="SUPFAM" id="SSF51735">
    <property type="entry name" value="NAD(P)-binding Rossmann-fold domains"/>
    <property type="match status" value="1"/>
</dbReference>
<proteinExistence type="predicted"/>
<feature type="compositionally biased region" description="Basic and acidic residues" evidence="1">
    <location>
        <begin position="232"/>
        <end position="243"/>
    </location>
</feature>
<organism evidence="3 4">
    <name type="scientific">Mycena indigotica</name>
    <dbReference type="NCBI Taxonomy" id="2126181"/>
    <lineage>
        <taxon>Eukaryota</taxon>
        <taxon>Fungi</taxon>
        <taxon>Dikarya</taxon>
        <taxon>Basidiomycota</taxon>
        <taxon>Agaricomycotina</taxon>
        <taxon>Agaricomycetes</taxon>
        <taxon>Agaricomycetidae</taxon>
        <taxon>Agaricales</taxon>
        <taxon>Marasmiineae</taxon>
        <taxon>Mycenaceae</taxon>
        <taxon>Mycena</taxon>
    </lineage>
</organism>
<feature type="compositionally biased region" description="Polar residues" evidence="1">
    <location>
        <begin position="244"/>
        <end position="254"/>
    </location>
</feature>
<evidence type="ECO:0000256" key="1">
    <source>
        <dbReference type="SAM" id="MobiDB-lite"/>
    </source>
</evidence>
<evidence type="ECO:0000313" key="4">
    <source>
        <dbReference type="Proteomes" id="UP000636479"/>
    </source>
</evidence>
<reference evidence="3" key="1">
    <citation type="submission" date="2020-05" db="EMBL/GenBank/DDBJ databases">
        <title>Mycena genomes resolve the evolution of fungal bioluminescence.</title>
        <authorList>
            <person name="Tsai I.J."/>
        </authorList>
    </citation>
    <scope>NUCLEOTIDE SEQUENCE</scope>
    <source>
        <strain evidence="3">171206Taipei</strain>
    </source>
</reference>